<name>A0ABU2TZK2_9ACTN</name>
<evidence type="ECO:0000313" key="4">
    <source>
        <dbReference type="Proteomes" id="UP001183809"/>
    </source>
</evidence>
<evidence type="ECO:0000313" key="3">
    <source>
        <dbReference type="EMBL" id="MDT0466363.1"/>
    </source>
</evidence>
<keyword evidence="4" id="KW-1185">Reference proteome</keyword>
<gene>
    <name evidence="3" type="ORF">RM764_25690</name>
</gene>
<reference evidence="4" key="1">
    <citation type="submission" date="2023-07" db="EMBL/GenBank/DDBJ databases">
        <title>30 novel species of actinomycetes from the DSMZ collection.</title>
        <authorList>
            <person name="Nouioui I."/>
        </authorList>
    </citation>
    <scope>NUCLEOTIDE SEQUENCE [LARGE SCALE GENOMIC DNA]</scope>
    <source>
        <strain evidence="4">DSM 41699</strain>
    </source>
</reference>
<dbReference type="SUPFAM" id="SSF63825">
    <property type="entry name" value="YWTD domain"/>
    <property type="match status" value="1"/>
</dbReference>
<dbReference type="Proteomes" id="UP001183809">
    <property type="component" value="Unassembled WGS sequence"/>
</dbReference>
<evidence type="ECO:0000256" key="2">
    <source>
        <dbReference type="SAM" id="SignalP"/>
    </source>
</evidence>
<dbReference type="EMBL" id="JAVREY010000036">
    <property type="protein sequence ID" value="MDT0466363.1"/>
    <property type="molecule type" value="Genomic_DNA"/>
</dbReference>
<comment type="caution">
    <text evidence="3">The sequence shown here is derived from an EMBL/GenBank/DDBJ whole genome shotgun (WGS) entry which is preliminary data.</text>
</comment>
<sequence length="121" mass="12311">MKTARFSTPTAVALLLGMTAVVGPGAADAHAASDIPLPIAHFAHMVVDAPHGHLFISGGAGTDGILVTDLDGGNPTTIGGEPGATGLALSDDGSLVRQRPVGDPLRDLAPHRDGRRVHQDR</sequence>
<feature type="compositionally biased region" description="Basic and acidic residues" evidence="1">
    <location>
        <begin position="104"/>
        <end position="121"/>
    </location>
</feature>
<feature type="chain" id="PRO_5046196108" evidence="2">
    <location>
        <begin position="32"/>
        <end position="121"/>
    </location>
</feature>
<feature type="signal peptide" evidence="2">
    <location>
        <begin position="1"/>
        <end position="31"/>
    </location>
</feature>
<protein>
    <submittedName>
        <fullName evidence="3">Uncharacterized protein</fullName>
    </submittedName>
</protein>
<dbReference type="RefSeq" id="WP_311697825.1">
    <property type="nucleotide sequence ID" value="NZ_JAVREY010000036.1"/>
</dbReference>
<evidence type="ECO:0000256" key="1">
    <source>
        <dbReference type="SAM" id="MobiDB-lite"/>
    </source>
</evidence>
<keyword evidence="2" id="KW-0732">Signal</keyword>
<organism evidence="3 4">
    <name type="scientific">Streptomyces gibsoniae</name>
    <dbReference type="NCBI Taxonomy" id="3075529"/>
    <lineage>
        <taxon>Bacteria</taxon>
        <taxon>Bacillati</taxon>
        <taxon>Actinomycetota</taxon>
        <taxon>Actinomycetes</taxon>
        <taxon>Kitasatosporales</taxon>
        <taxon>Streptomycetaceae</taxon>
        <taxon>Streptomyces</taxon>
    </lineage>
</organism>
<proteinExistence type="predicted"/>
<accession>A0ABU2TZK2</accession>
<feature type="region of interest" description="Disordered" evidence="1">
    <location>
        <begin position="77"/>
        <end position="121"/>
    </location>
</feature>